<dbReference type="GO" id="GO:0005829">
    <property type="term" value="C:cytosol"/>
    <property type="evidence" value="ECO:0007669"/>
    <property type="project" value="TreeGrafter"/>
</dbReference>
<keyword evidence="2" id="KW-0326">Glycosidase</keyword>
<reference evidence="4" key="1">
    <citation type="submission" date="2020-12" db="EMBL/GenBank/DDBJ databases">
        <title>Vagococcus allomyrinae sp. nov. and Enterococcus lavae sp. nov., isolated from the larvae of Allomyrina dichotoma.</title>
        <authorList>
            <person name="Lee S.D."/>
        </authorList>
    </citation>
    <scope>NUCLEOTIDE SEQUENCE</scope>
    <source>
        <strain evidence="4">BWB3-3</strain>
    </source>
</reference>
<dbReference type="InterPro" id="IPR023186">
    <property type="entry name" value="IUNH"/>
</dbReference>
<sequence length="289" mass="31929">MERVIFDCDNTFGLPEKDIDDGLTILYLLGSSAVNLMGLTLTYGNAELAEVAKGTQTFISTFDVTLPVYLGAKNGQNRRSDASRFLAEEVAKYPQEMTIIATGALTNLLGAVEYYPDFFQKVKRIILMGGILAPLVVNGHGVKELNFSCDPEATAAVLLSAAPLVIMTGHLTAQAYFPRALIESLVSGGIPQNQWLRQVMDQWCDWNLEHLGMDGFCNWDMTTAIYLEKPELFSDESVWLSSQQDTTTGLMRLTSGPKLGKQVTMPERLLDVQGFNALMMTTIQQILKK</sequence>
<dbReference type="GO" id="GO:0008477">
    <property type="term" value="F:purine nucleosidase activity"/>
    <property type="evidence" value="ECO:0007669"/>
    <property type="project" value="TreeGrafter"/>
</dbReference>
<proteinExistence type="predicted"/>
<accession>A0A940P6Y2</accession>
<dbReference type="RefSeq" id="WP_209529174.1">
    <property type="nucleotide sequence ID" value="NZ_JAEEGA010000009.1"/>
</dbReference>
<organism evidence="4 5">
    <name type="scientific">Vagococcus allomyrinae</name>
    <dbReference type="NCBI Taxonomy" id="2794353"/>
    <lineage>
        <taxon>Bacteria</taxon>
        <taxon>Bacillati</taxon>
        <taxon>Bacillota</taxon>
        <taxon>Bacilli</taxon>
        <taxon>Lactobacillales</taxon>
        <taxon>Enterococcaceae</taxon>
        <taxon>Vagococcus</taxon>
    </lineage>
</organism>
<evidence type="ECO:0000313" key="4">
    <source>
        <dbReference type="EMBL" id="MBP1042200.1"/>
    </source>
</evidence>
<feature type="domain" description="Inosine/uridine-preferring nucleoside hydrolase" evidence="3">
    <location>
        <begin position="4"/>
        <end position="253"/>
    </location>
</feature>
<dbReference type="Pfam" id="PF01156">
    <property type="entry name" value="IU_nuc_hydro"/>
    <property type="match status" value="1"/>
</dbReference>
<dbReference type="InterPro" id="IPR036452">
    <property type="entry name" value="Ribo_hydro-like"/>
</dbReference>
<dbReference type="EMBL" id="JAEEGA010000009">
    <property type="protein sequence ID" value="MBP1042200.1"/>
    <property type="molecule type" value="Genomic_DNA"/>
</dbReference>
<evidence type="ECO:0000313" key="5">
    <source>
        <dbReference type="Proteomes" id="UP000674938"/>
    </source>
</evidence>
<dbReference type="PANTHER" id="PTHR12304">
    <property type="entry name" value="INOSINE-URIDINE PREFERRING NUCLEOSIDE HYDROLASE"/>
    <property type="match status" value="1"/>
</dbReference>
<comment type="caution">
    <text evidence="4">The sequence shown here is derived from an EMBL/GenBank/DDBJ whole genome shotgun (WGS) entry which is preliminary data.</text>
</comment>
<name>A0A940P6Y2_9ENTE</name>
<dbReference type="GO" id="GO:0006152">
    <property type="term" value="P:purine nucleoside catabolic process"/>
    <property type="evidence" value="ECO:0007669"/>
    <property type="project" value="TreeGrafter"/>
</dbReference>
<dbReference type="Gene3D" id="3.90.245.10">
    <property type="entry name" value="Ribonucleoside hydrolase-like"/>
    <property type="match status" value="1"/>
</dbReference>
<gene>
    <name evidence="4" type="ORF">I6N95_14370</name>
</gene>
<keyword evidence="1 4" id="KW-0378">Hydrolase</keyword>
<keyword evidence="5" id="KW-1185">Reference proteome</keyword>
<evidence type="ECO:0000256" key="2">
    <source>
        <dbReference type="ARBA" id="ARBA00023295"/>
    </source>
</evidence>
<dbReference type="Proteomes" id="UP000674938">
    <property type="component" value="Unassembled WGS sequence"/>
</dbReference>
<dbReference type="PANTHER" id="PTHR12304:SF4">
    <property type="entry name" value="URIDINE NUCLEOSIDASE"/>
    <property type="match status" value="1"/>
</dbReference>
<evidence type="ECO:0000259" key="3">
    <source>
        <dbReference type="Pfam" id="PF01156"/>
    </source>
</evidence>
<dbReference type="InterPro" id="IPR001910">
    <property type="entry name" value="Inosine/uridine_hydrolase_dom"/>
</dbReference>
<dbReference type="SUPFAM" id="SSF53590">
    <property type="entry name" value="Nucleoside hydrolase"/>
    <property type="match status" value="1"/>
</dbReference>
<dbReference type="AlphaFoldDB" id="A0A940P6Y2"/>
<protein>
    <submittedName>
        <fullName evidence="4">Nucleoside hydrolase</fullName>
    </submittedName>
</protein>
<evidence type="ECO:0000256" key="1">
    <source>
        <dbReference type="ARBA" id="ARBA00022801"/>
    </source>
</evidence>